<dbReference type="eggNOG" id="COG0470">
    <property type="taxonomic scope" value="Bacteria"/>
</dbReference>
<evidence type="ECO:0000313" key="1">
    <source>
        <dbReference type="EMBL" id="ADL52679.1"/>
    </source>
</evidence>
<gene>
    <name evidence="1" type="ordered locus">Clocel_2987</name>
</gene>
<dbReference type="SUPFAM" id="SSF52540">
    <property type="entry name" value="P-loop containing nucleoside triphosphate hydrolases"/>
    <property type="match status" value="1"/>
</dbReference>
<sequence length="297" mass="35250">MRLLSINHEMEVRNKYMKAKLIVIEGLPGSGKSTISEMVYEYLRQRGINAEFYSESSYDHPVDFDGVAYFSNEKFMVLEQKHLSHKELLNKIKVNFHQRYLIPYRKVIEEQKISFQDSLFKDITKSDVYQLPIELHKTIMIKRWNDFVNNHINEDKVFIFECCLIQNPVTFTMVKNNCHKEVTTDYIKTLAKIIAPLNPVLLYIDQQDIKKSFKKAVAERPEEWFQGFMYYYTNQGFGLDNNLKGFDGVLQVLEERSKLEKDIYDSLELTKYKVDNSDFNYYGMKEKIKCIVDENLR</sequence>
<dbReference type="NCBIfam" id="NF005250">
    <property type="entry name" value="PRK06761.1"/>
    <property type="match status" value="1"/>
</dbReference>
<keyword evidence="2" id="KW-1185">Reference proteome</keyword>
<organism evidence="1 2">
    <name type="scientific">Clostridium cellulovorans (strain ATCC 35296 / DSM 3052 / OCM 3 / 743B)</name>
    <dbReference type="NCBI Taxonomy" id="573061"/>
    <lineage>
        <taxon>Bacteria</taxon>
        <taxon>Bacillati</taxon>
        <taxon>Bacillota</taxon>
        <taxon>Clostridia</taxon>
        <taxon>Eubacteriales</taxon>
        <taxon>Clostridiaceae</taxon>
        <taxon>Clostridium</taxon>
    </lineage>
</organism>
<dbReference type="Gene3D" id="3.40.50.300">
    <property type="entry name" value="P-loop containing nucleotide triphosphate hydrolases"/>
    <property type="match status" value="1"/>
</dbReference>
<evidence type="ECO:0000313" key="2">
    <source>
        <dbReference type="Proteomes" id="UP000002730"/>
    </source>
</evidence>
<name>D9ST17_CLOC7</name>
<dbReference type="KEGG" id="ccb:Clocel_2987"/>
<dbReference type="EMBL" id="CP002160">
    <property type="protein sequence ID" value="ADL52679.1"/>
    <property type="molecule type" value="Genomic_DNA"/>
</dbReference>
<reference evidence="1 2" key="1">
    <citation type="submission" date="2010-08" db="EMBL/GenBank/DDBJ databases">
        <title>Complete sequence of Clostridium cellulovorans 743B.</title>
        <authorList>
            <consortium name="US DOE Joint Genome Institute"/>
            <person name="Lucas S."/>
            <person name="Copeland A."/>
            <person name="Lapidus A."/>
            <person name="Cheng J.-F."/>
            <person name="Bruce D."/>
            <person name="Goodwin L."/>
            <person name="Pitluck S."/>
            <person name="Chertkov O."/>
            <person name="Detter J.C."/>
            <person name="Han C."/>
            <person name="Tapia R."/>
            <person name="Land M."/>
            <person name="Hauser L."/>
            <person name="Chang Y.-J."/>
            <person name="Jeffries C."/>
            <person name="Kyrpides N."/>
            <person name="Ivanova N."/>
            <person name="Mikhailova N."/>
            <person name="Hemme C.L."/>
            <person name="Woyke T."/>
        </authorList>
    </citation>
    <scope>NUCLEOTIDE SEQUENCE [LARGE SCALE GENOMIC DNA]</scope>
    <source>
        <strain evidence="2">ATCC 35296 / DSM 3052 / OCM 3 / 743B</strain>
    </source>
</reference>
<dbReference type="HOGENOM" id="CLU_083878_0_0_9"/>
<accession>D9ST17</accession>
<dbReference type="AlphaFoldDB" id="D9ST17"/>
<protein>
    <submittedName>
        <fullName evidence="1">Uncharacterized protein</fullName>
    </submittedName>
</protein>
<dbReference type="InterPro" id="IPR027417">
    <property type="entry name" value="P-loop_NTPase"/>
</dbReference>
<dbReference type="Proteomes" id="UP000002730">
    <property type="component" value="Chromosome"/>
</dbReference>
<dbReference type="STRING" id="573061.Clocel_2987"/>
<proteinExistence type="predicted"/>